<evidence type="ECO:0000313" key="6">
    <source>
        <dbReference type="EMBL" id="KAJ4436076.1"/>
    </source>
</evidence>
<dbReference type="InterPro" id="IPR027417">
    <property type="entry name" value="P-loop_NTPase"/>
</dbReference>
<dbReference type="InterPro" id="IPR041658">
    <property type="entry name" value="AAA_lid_11"/>
</dbReference>
<comment type="similarity">
    <text evidence="1">Belongs to the dynein heavy chain family.</text>
</comment>
<dbReference type="EMBL" id="JAJSOF020000023">
    <property type="protein sequence ID" value="KAJ4436076.1"/>
    <property type="molecule type" value="Genomic_DNA"/>
</dbReference>
<feature type="domain" description="Dynein heavy chain C-terminal" evidence="5">
    <location>
        <begin position="545"/>
        <end position="802"/>
    </location>
</feature>
<dbReference type="InterPro" id="IPR043160">
    <property type="entry name" value="Dynein_C_barrel"/>
</dbReference>
<dbReference type="PANTHER" id="PTHR46532:SF4">
    <property type="entry name" value="AAA+ ATPASE DOMAIN-CONTAINING PROTEIN"/>
    <property type="match status" value="1"/>
</dbReference>
<feature type="domain" description="Dynein heavy chain region D6 P-loop" evidence="3">
    <location>
        <begin position="259"/>
        <end position="368"/>
    </location>
</feature>
<feature type="domain" description="Dynein heavy chain AAA lid" evidence="4">
    <location>
        <begin position="401"/>
        <end position="538"/>
    </location>
</feature>
<evidence type="ECO:0000259" key="4">
    <source>
        <dbReference type="Pfam" id="PF18198"/>
    </source>
</evidence>
<evidence type="ECO:0000256" key="1">
    <source>
        <dbReference type="ARBA" id="ARBA00008887"/>
    </source>
</evidence>
<evidence type="ECO:0000259" key="3">
    <source>
        <dbReference type="Pfam" id="PF03028"/>
    </source>
</evidence>
<dbReference type="Gene3D" id="1.10.8.1220">
    <property type="match status" value="1"/>
</dbReference>
<sequence length="810" mass="93752">DIPSLIQVLNTTKVTAADVNQKLIVASETEKKINAAREEFRPVATRGSVLYFLVVEMSFVNCMYQTSLVQFLERFDISMLRSEKSPVTVRRINYIIEYLNYEIFRYHLFICFHLVTLLNSRDMQREYISNEEFQCFIKGGAALDLNAVPPKPCKWITDMTWLNLVQLSNLRHFQYILQQVPQSEKLWKTWFDKEAPEEEIIPDGYQTSLDVFRRLLMIRSWCPDRTIPQARKYVAQSMGTKFNDPVITNLEEMLEESQPFTPMLCLLSLGSDPTNQILALGKKLEIEVRAISMGQGQEVHARKLLNQCMTQGQWILLQNTHLGLAYMNELFIVLTETATSHPDFRVWITTEVHDKFPISLLQISIKFTNEPPQGMRAGLKRTYKTMSEDVLEYTDLPQYIPMLYAISFLHTVVQERRKFGPLGWNIPYEFNSADWYASTLFLQNHLDDLDPKHGISWTTVRYMLGEVQYGGRVTDDYDKRLLNTFCKVWFSADMFSDTFQFYKGYKILKFKNLSDYWASIDEMPPVDPPQVYGLNSNANITFQSNTTKDILDTIQSIQPKESAVGGGETRETIVARLATDMLKKLPKFYDQFEVKERLKIMGILNSMNIFLRQEIDRMQKVIVLVSKTLNDLLLAIEGTIIMSENLRDALDNIYDARVPTVWKKGSWVSSTLGFWYTELLERNNQFSTWCFQGRPNMFWMTGFFNPQGFLTAMRQEVARAHKGWSLDIVTLHNEVTKNLPEEVKTPPAEGVYVYGLFLDGAGWDKRNSRLVESPSKVLFVALPVVHIFAINSTDPKDPKLYQVIIAHESK</sequence>
<evidence type="ECO:0000259" key="5">
    <source>
        <dbReference type="Pfam" id="PF18199"/>
    </source>
</evidence>
<proteinExistence type="inferred from homology"/>
<dbReference type="Pfam" id="PF18199">
    <property type="entry name" value="Dynein_C"/>
    <property type="match status" value="1"/>
</dbReference>
<dbReference type="InterPro" id="IPR004273">
    <property type="entry name" value="Dynein_heavy_D6_P-loop"/>
</dbReference>
<evidence type="ECO:0000256" key="2">
    <source>
        <dbReference type="ARBA" id="ARBA00022737"/>
    </source>
</evidence>
<keyword evidence="7" id="KW-1185">Reference proteome</keyword>
<dbReference type="Pfam" id="PF03028">
    <property type="entry name" value="Dynein_heavy"/>
    <property type="match status" value="1"/>
</dbReference>
<dbReference type="Gene3D" id="1.20.1270.280">
    <property type="match status" value="1"/>
</dbReference>
<dbReference type="InterPro" id="IPR026983">
    <property type="entry name" value="DHC"/>
</dbReference>
<dbReference type="Proteomes" id="UP001148838">
    <property type="component" value="Unassembled WGS sequence"/>
</dbReference>
<dbReference type="InterPro" id="IPR042219">
    <property type="entry name" value="AAA_lid_11_sf"/>
</dbReference>
<name>A0ABQ8SPG8_PERAM</name>
<dbReference type="Gene3D" id="3.10.490.20">
    <property type="match status" value="1"/>
</dbReference>
<dbReference type="Pfam" id="PF18198">
    <property type="entry name" value="AAA_lid_11"/>
    <property type="match status" value="1"/>
</dbReference>
<keyword evidence="2" id="KW-0677">Repeat</keyword>
<feature type="non-terminal residue" evidence="6">
    <location>
        <position position="1"/>
    </location>
</feature>
<gene>
    <name evidence="6" type="primary">DNAH8_1</name>
    <name evidence="6" type="ORF">ANN_18703</name>
</gene>
<reference evidence="6 7" key="1">
    <citation type="journal article" date="2022" name="Allergy">
        <title>Genome assembly and annotation of Periplaneta americana reveal a comprehensive cockroach allergen profile.</title>
        <authorList>
            <person name="Wang L."/>
            <person name="Xiong Q."/>
            <person name="Saelim N."/>
            <person name="Wang L."/>
            <person name="Nong W."/>
            <person name="Wan A.T."/>
            <person name="Shi M."/>
            <person name="Liu X."/>
            <person name="Cao Q."/>
            <person name="Hui J.H.L."/>
            <person name="Sookrung N."/>
            <person name="Leung T.F."/>
            <person name="Tungtrongchitr A."/>
            <person name="Tsui S.K.W."/>
        </authorList>
    </citation>
    <scope>NUCLEOTIDE SEQUENCE [LARGE SCALE GENOMIC DNA]</scope>
    <source>
        <strain evidence="6">PWHHKU_190912</strain>
    </source>
</reference>
<comment type="caution">
    <text evidence="6">The sequence shown here is derived from an EMBL/GenBank/DDBJ whole genome shotgun (WGS) entry which is preliminary data.</text>
</comment>
<evidence type="ECO:0000313" key="7">
    <source>
        <dbReference type="Proteomes" id="UP001148838"/>
    </source>
</evidence>
<dbReference type="Gene3D" id="3.40.50.300">
    <property type="entry name" value="P-loop containing nucleotide triphosphate hydrolases"/>
    <property type="match status" value="1"/>
</dbReference>
<dbReference type="InterPro" id="IPR041228">
    <property type="entry name" value="Dynein_C"/>
</dbReference>
<accession>A0ABQ8SPG8</accession>
<dbReference type="Gene3D" id="1.10.8.720">
    <property type="entry name" value="Region D6 of dynein motor"/>
    <property type="match status" value="1"/>
</dbReference>
<protein>
    <submittedName>
        <fullName evidence="6">Dynein heavy chain 8, axonemal</fullName>
    </submittedName>
</protein>
<dbReference type="PANTHER" id="PTHR46532">
    <property type="entry name" value="MALE FERTILITY FACTOR KL5"/>
    <property type="match status" value="1"/>
</dbReference>
<organism evidence="6 7">
    <name type="scientific">Periplaneta americana</name>
    <name type="common">American cockroach</name>
    <name type="synonym">Blatta americana</name>
    <dbReference type="NCBI Taxonomy" id="6978"/>
    <lineage>
        <taxon>Eukaryota</taxon>
        <taxon>Metazoa</taxon>
        <taxon>Ecdysozoa</taxon>
        <taxon>Arthropoda</taxon>
        <taxon>Hexapoda</taxon>
        <taxon>Insecta</taxon>
        <taxon>Pterygota</taxon>
        <taxon>Neoptera</taxon>
        <taxon>Polyneoptera</taxon>
        <taxon>Dictyoptera</taxon>
        <taxon>Blattodea</taxon>
        <taxon>Blattoidea</taxon>
        <taxon>Blattidae</taxon>
        <taxon>Blattinae</taxon>
        <taxon>Periplaneta</taxon>
    </lineage>
</organism>